<organism evidence="2 3">
    <name type="scientific">Gregarina niphandrodes</name>
    <name type="common">Septate eugregarine</name>
    <dbReference type="NCBI Taxonomy" id="110365"/>
    <lineage>
        <taxon>Eukaryota</taxon>
        <taxon>Sar</taxon>
        <taxon>Alveolata</taxon>
        <taxon>Apicomplexa</taxon>
        <taxon>Conoidasida</taxon>
        <taxon>Gregarinasina</taxon>
        <taxon>Eugregarinorida</taxon>
        <taxon>Gregarinidae</taxon>
        <taxon>Gregarina</taxon>
    </lineage>
</organism>
<evidence type="ECO:0000313" key="3">
    <source>
        <dbReference type="Proteomes" id="UP000019763"/>
    </source>
</evidence>
<gene>
    <name evidence="2" type="ORF">GNI_216500</name>
</gene>
<keyword evidence="3" id="KW-1185">Reference proteome</keyword>
<dbReference type="OrthoDB" id="448248at2759"/>
<name>A0A023AW70_GRENI</name>
<reference evidence="2" key="1">
    <citation type="submission" date="2013-12" db="EMBL/GenBank/DDBJ databases">
        <authorList>
            <person name="Omoto C.K."/>
            <person name="Sibley D."/>
            <person name="Venepally P."/>
            <person name="Hadjithomas M."/>
            <person name="Karamycheva S."/>
            <person name="Brunk B."/>
            <person name="Roos D."/>
            <person name="Caler E."/>
            <person name="Lorenzi H."/>
        </authorList>
    </citation>
    <scope>NUCLEOTIDE SEQUENCE</scope>
</reference>
<dbReference type="RefSeq" id="XP_011133874.1">
    <property type="nucleotide sequence ID" value="XM_011135572.1"/>
</dbReference>
<dbReference type="PANTHER" id="PTHR37984">
    <property type="entry name" value="PROTEIN CBG26694"/>
    <property type="match status" value="1"/>
</dbReference>
<dbReference type="PANTHER" id="PTHR37984:SF5">
    <property type="entry name" value="PROTEIN NYNRIN-LIKE"/>
    <property type="match status" value="1"/>
</dbReference>
<dbReference type="GO" id="GO:0015074">
    <property type="term" value="P:DNA integration"/>
    <property type="evidence" value="ECO:0007669"/>
    <property type="project" value="InterPro"/>
</dbReference>
<evidence type="ECO:0000259" key="1">
    <source>
        <dbReference type="PROSITE" id="PS50994"/>
    </source>
</evidence>
<sequence length="360" mass="40319">MIRECLICKRLKTPPVHQQGLPTGTLGKAAAMDVVSLDHVGPVYMGGIGWNILVIIDHATRYMMAKTVPTLAAVQTFRTFYRHWVVPFGPPRIVLTDNGPSFKGAFHANTTYQLGCKHLTAAPYRPQGNGINEASHQELQNVLKALWQEGIRDMDLMVDAATRLHNVTPHAAINTSPYEAVFGKAPILDKMQDMTPLTTEQERRQVQQQMLRERMAESLLRQRPLEAETPNDLQPGDIVVVLVDPGSAASSINGPETPKWFAPKWSLPMKVISTTRTQVEVERYGQPGSTFQVHKDKVRRFERSKDPELEAITQQYSENLDEETVTQQLGISGGKRPRITINPETREGLENFLGIHPNSF</sequence>
<proteinExistence type="predicted"/>
<dbReference type="AlphaFoldDB" id="A0A023AW70"/>
<dbReference type="PROSITE" id="PS50994">
    <property type="entry name" value="INTEGRASE"/>
    <property type="match status" value="1"/>
</dbReference>
<dbReference type="Proteomes" id="UP000019763">
    <property type="component" value="Unassembled WGS sequence"/>
</dbReference>
<dbReference type="VEuPathDB" id="CryptoDB:GNI_216500"/>
<dbReference type="Gene3D" id="3.30.420.10">
    <property type="entry name" value="Ribonuclease H-like superfamily/Ribonuclease H"/>
    <property type="match status" value="1"/>
</dbReference>
<dbReference type="Pfam" id="PF00665">
    <property type="entry name" value="rve"/>
    <property type="match status" value="1"/>
</dbReference>
<dbReference type="InterPro" id="IPR012337">
    <property type="entry name" value="RNaseH-like_sf"/>
</dbReference>
<dbReference type="EMBL" id="AFNH02001705">
    <property type="protein sequence ID" value="EZG42847.1"/>
    <property type="molecule type" value="Genomic_DNA"/>
</dbReference>
<evidence type="ECO:0000313" key="2">
    <source>
        <dbReference type="EMBL" id="EZG42847.1"/>
    </source>
</evidence>
<comment type="caution">
    <text evidence="2">The sequence shown here is derived from an EMBL/GenBank/DDBJ whole genome shotgun (WGS) entry which is preliminary data.</text>
</comment>
<dbReference type="InterPro" id="IPR001584">
    <property type="entry name" value="Integrase_cat-core"/>
</dbReference>
<dbReference type="SUPFAM" id="SSF53098">
    <property type="entry name" value="Ribonuclease H-like"/>
    <property type="match status" value="1"/>
</dbReference>
<dbReference type="InterPro" id="IPR036397">
    <property type="entry name" value="RNaseH_sf"/>
</dbReference>
<dbReference type="InterPro" id="IPR050951">
    <property type="entry name" value="Retrovirus_Pol_polyprotein"/>
</dbReference>
<dbReference type="GO" id="GO:0003676">
    <property type="term" value="F:nucleic acid binding"/>
    <property type="evidence" value="ECO:0007669"/>
    <property type="project" value="InterPro"/>
</dbReference>
<accession>A0A023AW70</accession>
<dbReference type="eggNOG" id="KOG0017">
    <property type="taxonomic scope" value="Eukaryota"/>
</dbReference>
<protein>
    <submittedName>
        <fullName evidence="2">Integrase core domain protein</fullName>
    </submittedName>
</protein>
<dbReference type="GeneID" id="22916563"/>
<feature type="domain" description="Integrase catalytic" evidence="1">
    <location>
        <begin position="18"/>
        <end position="185"/>
    </location>
</feature>